<gene>
    <name evidence="3" type="ORF">C2S53_016765</name>
</gene>
<protein>
    <recommendedName>
        <fullName evidence="2">DUF7610 domain-containing protein</fullName>
    </recommendedName>
</protein>
<feature type="domain" description="DUF7610" evidence="2">
    <location>
        <begin position="8"/>
        <end position="83"/>
    </location>
</feature>
<dbReference type="Proteomes" id="UP001190926">
    <property type="component" value="Unassembled WGS sequence"/>
</dbReference>
<organism evidence="3 4">
    <name type="scientific">Perilla frutescens var. hirtella</name>
    <name type="common">Perilla citriodora</name>
    <name type="synonym">Perilla setoyensis</name>
    <dbReference type="NCBI Taxonomy" id="608512"/>
    <lineage>
        <taxon>Eukaryota</taxon>
        <taxon>Viridiplantae</taxon>
        <taxon>Streptophyta</taxon>
        <taxon>Embryophyta</taxon>
        <taxon>Tracheophyta</taxon>
        <taxon>Spermatophyta</taxon>
        <taxon>Magnoliopsida</taxon>
        <taxon>eudicotyledons</taxon>
        <taxon>Gunneridae</taxon>
        <taxon>Pentapetalae</taxon>
        <taxon>asterids</taxon>
        <taxon>lamiids</taxon>
        <taxon>Lamiales</taxon>
        <taxon>Lamiaceae</taxon>
        <taxon>Nepetoideae</taxon>
        <taxon>Elsholtzieae</taxon>
        <taxon>Perilla</taxon>
    </lineage>
</organism>
<comment type="caution">
    <text evidence="3">The sequence shown here is derived from an EMBL/GenBank/DDBJ whole genome shotgun (WGS) entry which is preliminary data.</text>
</comment>
<evidence type="ECO:0000313" key="3">
    <source>
        <dbReference type="EMBL" id="KAH6836233.1"/>
    </source>
</evidence>
<dbReference type="EMBL" id="SDAM02000021">
    <property type="protein sequence ID" value="KAH6836233.1"/>
    <property type="molecule type" value="Genomic_DNA"/>
</dbReference>
<proteinExistence type="predicted"/>
<dbReference type="InterPro" id="IPR056029">
    <property type="entry name" value="DUF7610"/>
</dbReference>
<dbReference type="AlphaFoldDB" id="A0AAD4JLV6"/>
<evidence type="ECO:0000259" key="2">
    <source>
        <dbReference type="Pfam" id="PF24583"/>
    </source>
</evidence>
<feature type="transmembrane region" description="Helical" evidence="1">
    <location>
        <begin position="144"/>
        <end position="170"/>
    </location>
</feature>
<name>A0AAD4JLV6_PERFH</name>
<evidence type="ECO:0000313" key="4">
    <source>
        <dbReference type="Proteomes" id="UP001190926"/>
    </source>
</evidence>
<sequence length="181" mass="20063">MSRKSAILQKKVSELESELAEAFRLPPHSDSGHKILRRVQKRLVYITSLLSAEAASTPEKSDDQLDEIREKLTGLEAAFHCMSEYRTYALHSFLDEAPASVCSRCIQTYLDADDEADAPDSPYRTAEHCDGEKKGRTWGRFGKLCGAFGTGLIVGAVACCIAINFSSLFLDYSDIYFIPPT</sequence>
<accession>A0AAD4JLV6</accession>
<keyword evidence="1" id="KW-1133">Transmembrane helix</keyword>
<keyword evidence="1" id="KW-0472">Membrane</keyword>
<keyword evidence="4" id="KW-1185">Reference proteome</keyword>
<evidence type="ECO:0000256" key="1">
    <source>
        <dbReference type="SAM" id="Phobius"/>
    </source>
</evidence>
<keyword evidence="1" id="KW-0812">Transmembrane</keyword>
<dbReference type="Pfam" id="PF24583">
    <property type="entry name" value="DUF7610"/>
    <property type="match status" value="1"/>
</dbReference>
<reference evidence="3 4" key="1">
    <citation type="journal article" date="2021" name="Nat. Commun.">
        <title>Incipient diploidization of the medicinal plant Perilla within 10,000 years.</title>
        <authorList>
            <person name="Zhang Y."/>
            <person name="Shen Q."/>
            <person name="Leng L."/>
            <person name="Zhang D."/>
            <person name="Chen S."/>
            <person name="Shi Y."/>
            <person name="Ning Z."/>
            <person name="Chen S."/>
        </authorList>
    </citation>
    <scope>NUCLEOTIDE SEQUENCE [LARGE SCALE GENOMIC DNA]</scope>
    <source>
        <strain evidence="4">cv. PC099</strain>
    </source>
</reference>